<reference evidence="2 3" key="2">
    <citation type="journal article" date="2013" name="PLoS ONE">
        <title>Whole genome mapping and re-organization of the nuclear and mitochondrial genomes of Babesia microti isolates.</title>
        <authorList>
            <person name="Cornillot E."/>
            <person name="Dassouli A."/>
            <person name="Garg A."/>
            <person name="Pachikara N."/>
            <person name="Randazzo S."/>
            <person name="Depoix D."/>
            <person name="Carcy B."/>
            <person name="Delbecq S."/>
            <person name="Frutos R."/>
            <person name="Silva J.C."/>
            <person name="Sutton R."/>
            <person name="Krause P.J."/>
            <person name="Mamoun C.B."/>
        </authorList>
    </citation>
    <scope>NUCLEOTIDE SEQUENCE [LARGE SCALE GENOMIC DNA]</scope>
    <source>
        <strain evidence="2 3">RI</strain>
    </source>
</reference>
<proteinExistence type="predicted"/>
<protein>
    <submittedName>
        <fullName evidence="2">Uncharacterized protein</fullName>
    </submittedName>
</protein>
<reference evidence="2 3" key="1">
    <citation type="journal article" date="2012" name="Nucleic Acids Res.">
        <title>Sequencing of the smallest Apicomplexan genome from the human pathogen Babesia microti.</title>
        <authorList>
            <person name="Cornillot E."/>
            <person name="Hadj-Kaddour K."/>
            <person name="Dassouli A."/>
            <person name="Noel B."/>
            <person name="Ranwez V."/>
            <person name="Vacherie B."/>
            <person name="Augagneur Y."/>
            <person name="Bres V."/>
            <person name="Duclos A."/>
            <person name="Randazzo S."/>
            <person name="Carcy B."/>
            <person name="Debierre-Grockiego F."/>
            <person name="Delbecq S."/>
            <person name="Moubri-Menage K."/>
            <person name="Shams-Eldin H."/>
            <person name="Usmani-Brown S."/>
            <person name="Bringaud F."/>
            <person name="Wincker P."/>
            <person name="Vivares C.P."/>
            <person name="Schwarz R.T."/>
            <person name="Schetters T.P."/>
            <person name="Krause P.J."/>
            <person name="Gorenflot A."/>
            <person name="Berry V."/>
            <person name="Barbe V."/>
            <person name="Ben Mamoun C."/>
        </authorList>
    </citation>
    <scope>NUCLEOTIDE SEQUENCE [LARGE SCALE GENOMIC DNA]</scope>
    <source>
        <strain evidence="2 3">RI</strain>
    </source>
</reference>
<feature type="compositionally biased region" description="Polar residues" evidence="1">
    <location>
        <begin position="518"/>
        <end position="534"/>
    </location>
</feature>
<keyword evidence="3" id="KW-1185">Reference proteome</keyword>
<organism evidence="2 3">
    <name type="scientific">Babesia microti (strain RI)</name>
    <dbReference type="NCBI Taxonomy" id="1133968"/>
    <lineage>
        <taxon>Eukaryota</taxon>
        <taxon>Sar</taxon>
        <taxon>Alveolata</taxon>
        <taxon>Apicomplexa</taxon>
        <taxon>Aconoidasida</taxon>
        <taxon>Piroplasmida</taxon>
        <taxon>Babesiidae</taxon>
        <taxon>Babesia</taxon>
    </lineage>
</organism>
<sequence>MLPWQVSVSQLRLVLSSEAKYVDNYLSDEYVACRILDGLYDFTFGVERNLPVGISGDIVDEIDKFHEASENYSPILWPPEGENAKYLIPKAVVFDCIQSLWTNIHNRYVYAEIYGKCSGHPLAFPFNEINSQKLCDVPYREITDTLWTICKICNGELLFNDESIESYYIFQFSNVEGLQMDLWKRFKGLDHMSRNLHRDSVEYHYKILTLQTRIIQTILAMQSFNRVSINAHLLVESLITYFQKQDCAMMYANDELSNALNHLNIHMICFLCSVTKLVHEGKVLGRDKSQLLNQLSDINTDWQSIPNYTLPFVVRCLDGEPITKDDISDILLPLCTALAKVVQDEPVFLAATISSLVSLLNIILSNCNIEFLVNYLTDELNSSALFAESIGKILQYASFDKCAIWSSEADNPYWGFKNLIRHCMTRLPKHLDMFLFLFAGAMPNKNFTEMHVTMDTFGSLFSNSADFPTITNESNPVEIVKQILFSPLMHLVCSSKRVNCSSLFNNISDEKNHDSLSKEPTGSRTKGTLSSNNSKDLGFPNSTFSKIETVASEKLLIVQDLILQDLGFSQYELIENWDRWEFGQRIICIPIGTTITYENRTLSIDLKNAITVNRHYNDSRKHNISFSIVHMAWLAWHAIRCKKSINRFLSACNAFFSRLIEIYPTISRIMELVLSTDFFPDPTSTYLFGPANFVYHLGRSYQDGVYMHSITAALKAVLEDDPELATIHCIIFLYGIEDPDYMISSSAMSNLIDVISEHVHDWNVEFSTLALETLKTCNESYTARLEYYFGLRHNFNNFDVFWQISTLTKLAKNLNSNKITFSRQDVYAFFSISDYMIEVLIREDLPPHMIREILLALGQTDLLGLAQDVIGHELASFSSGDKTVLVTFNQWQRLLYTHNKQKEWGKLYKCALKLLTNIVKISPLVNVNMLDSCQTEPNSVGLVDSLIAGLCLSGFMESHGTAILKLLLELGIFCTKSNEKNIAENKHPKNLCNTWGMRIKPAINYLMTQGKLDPCDMFKYEINQIDLTDLLCHFCLHTDPESPNPVQQEISQENKCLILKILATDGFDKKKYSLLVTTLLETNSDISLIHPCLELDCDFPDNLLLDIAYRLIEKPDINIGKCLSVLIKHATKNPGTDFGQFVFKNHNFVDAAISFSSTQVSEDILNQLLLIEPSLTLKYGMNALIALQNNAEPSDKLAKLLGKTLPLATAKDFNEFAKRIDQESLSEVIALIIHKSAMQLVLIELIPTLVRCLSIISSSWFELTMAFTIRVLSVNLKHPNVEQIFCELMESIPDSFFQGSNDIQSALLELVDKASSRSLDNISSIFKSLTIAISKGSKECKNAISKSKIIQLFYEDNMNCILNNELNHLEMHLQVLQLACQVLEKNALLNLSSVLMPRMAYIFTDIARDESDEALVYTKLLTFLPSYSNISIQQRGLVEDLYKVAAAFVEQCCSRIKNEIEDSVSIVALESFLKALYNWQCESDHSRRCVLKCMEVETIFVLFEACISAGNALLSTYTRNRNANILCIMEKAILSSLFAINSFMDKGIIKSTNILTSEIKNICNGGPLAGKDFDSDARAPKLVSKFILYLKDCITTDSIPDSNKRFIAEILQFTRFGPMPL</sequence>
<name>I7I9X7_BABMR</name>
<gene>
    <name evidence="2" type="ORF">BmR1_04g08125</name>
</gene>
<dbReference type="KEGG" id="bmic:BmR1_04g08125"/>
<accession>I7I9X7</accession>
<evidence type="ECO:0000313" key="3">
    <source>
        <dbReference type="Proteomes" id="UP000002899"/>
    </source>
</evidence>
<evidence type="ECO:0000313" key="2">
    <source>
        <dbReference type="EMBL" id="CCF75809.1"/>
    </source>
</evidence>
<dbReference type="GeneID" id="24426262"/>
<reference evidence="2 3" key="3">
    <citation type="journal article" date="2016" name="Sci. Rep.">
        <title>Genome-wide diversity and gene expression profiling of Babesia microti isolates identify polymorphic genes that mediate host-pathogen interactions.</title>
        <authorList>
            <person name="Silva J.C."/>
            <person name="Cornillot E."/>
            <person name="McCracken C."/>
            <person name="Usmani-Brown S."/>
            <person name="Dwivedi A."/>
            <person name="Ifeonu O.O."/>
            <person name="Crabtree J."/>
            <person name="Gotia H.T."/>
            <person name="Virji A.Z."/>
            <person name="Reynes C."/>
            <person name="Colinge J."/>
            <person name="Kumar V."/>
            <person name="Lawres L."/>
            <person name="Pazzi J.E."/>
            <person name="Pablo J.V."/>
            <person name="Hung C."/>
            <person name="Brancato J."/>
            <person name="Kumari P."/>
            <person name="Orvis J."/>
            <person name="Tretina K."/>
            <person name="Chibucos M."/>
            <person name="Ott S."/>
            <person name="Sadzewicz L."/>
            <person name="Sengamalay N."/>
            <person name="Shetty A.C."/>
            <person name="Su Q."/>
            <person name="Tallon L."/>
            <person name="Fraser C.M."/>
            <person name="Frutos R."/>
            <person name="Molina D.M."/>
            <person name="Krause P.J."/>
            <person name="Ben Mamoun C."/>
        </authorList>
    </citation>
    <scope>NUCLEOTIDE SEQUENCE [LARGE SCALE GENOMIC DNA]</scope>
    <source>
        <strain evidence="2 3">RI</strain>
    </source>
</reference>
<dbReference type="VEuPathDB" id="PiroplasmaDB:BmR1_04g08125"/>
<dbReference type="Proteomes" id="UP000002899">
    <property type="component" value="Chromosome IV"/>
</dbReference>
<feature type="region of interest" description="Disordered" evidence="1">
    <location>
        <begin position="512"/>
        <end position="534"/>
    </location>
</feature>
<dbReference type="EMBL" id="LN871599">
    <property type="protein sequence ID" value="CCF75809.1"/>
    <property type="molecule type" value="Genomic_DNA"/>
</dbReference>
<dbReference type="RefSeq" id="XP_012650217.1">
    <property type="nucleotide sequence ID" value="XM_012794763.1"/>
</dbReference>
<evidence type="ECO:0000256" key="1">
    <source>
        <dbReference type="SAM" id="MobiDB-lite"/>
    </source>
</evidence>